<dbReference type="PANTHER" id="PTHR11552">
    <property type="entry name" value="GLUCOSE-METHANOL-CHOLINE GMC OXIDOREDUCTASE"/>
    <property type="match status" value="1"/>
</dbReference>
<comment type="similarity">
    <text evidence="2 9">Belongs to the GMC oxidoreductase family.</text>
</comment>
<evidence type="ECO:0000259" key="11">
    <source>
        <dbReference type="PROSITE" id="PS00624"/>
    </source>
</evidence>
<dbReference type="SUPFAM" id="SSF51905">
    <property type="entry name" value="FAD/NAD(P)-binding domain"/>
    <property type="match status" value="1"/>
</dbReference>
<evidence type="ECO:0000256" key="9">
    <source>
        <dbReference type="RuleBase" id="RU003968"/>
    </source>
</evidence>
<dbReference type="Pfam" id="PF05199">
    <property type="entry name" value="GMC_oxred_C"/>
    <property type="match status" value="1"/>
</dbReference>
<dbReference type="InterPro" id="IPR036188">
    <property type="entry name" value="FAD/NAD-bd_sf"/>
</dbReference>
<comment type="cofactor">
    <cofactor evidence="1 8">
        <name>FAD</name>
        <dbReference type="ChEBI" id="CHEBI:57692"/>
    </cofactor>
</comment>
<name>A0A2G8SKB9_9APHY</name>
<dbReference type="PROSITE" id="PS00624">
    <property type="entry name" value="GMC_OXRED_2"/>
    <property type="match status" value="1"/>
</dbReference>
<evidence type="ECO:0000313" key="13">
    <source>
        <dbReference type="Proteomes" id="UP000230002"/>
    </source>
</evidence>
<evidence type="ECO:0000256" key="7">
    <source>
        <dbReference type="PIRSR" id="PIRSR000137-1"/>
    </source>
</evidence>
<sequence>MPVNVTPEQFVSTTFDYVVVGGGTAGLVVAARLTEDPNVTVGVIEAGEWEPDLPNINIPGELSFDLGLAYTAQHTPPKKRLTARHHVGLSGSIIANPKYDWSFLTVPQKGANGRQIYHPRGKVVGGSSAMNILIYDRASAREYDAIEALGNPGWNWNEFLKYFKKAETTLPPDPDVAAKHHLRDLDPRFHGDSGPLVKSYAAHYSIGTLHDPLLETFKNLDVPINYDANDGNKLGFTSTFTTVDSRTATRTGSGKSYLEPNAERKNLVVLTGATVSRVTFLKGSSPLKATGVEFLRGEKTYHVAVAKEVLLAAGTFQTPQILELSGIGNKDILSKHAIETLIDNPLFQRCDGALVVVWKCSANISQDHCWTYAIREIDPRHETFDGAQQPERVALAQELLCVLSAQEFLPFLSVICSLSKKGPLSSAPSVIFAFLNAKTFVSNGQVDQWKQEVQITASAVPKGLKKRFEKQIEWFANESSVEGELMLFAGFLPYAGIKPPSETAHYMTIVSTVMHPLSRGSVHIASADPTAPPAIDPNYLAHPQDLEMSLSLMKLALKVFETKPLANDVRELVAPSPKQAATDEGLIEHIKNSCSCVFHPVGTASMLPREDGGVVDPQLRVYGTANLRVVDASILPMQLSAHTQGTVYALAEKAADIIKGL</sequence>
<dbReference type="Gene3D" id="3.30.560.10">
    <property type="entry name" value="Glucose Oxidase, domain 3"/>
    <property type="match status" value="1"/>
</dbReference>
<keyword evidence="5 8" id="KW-0274">FAD</keyword>
<evidence type="ECO:0000256" key="8">
    <source>
        <dbReference type="PIRSR" id="PIRSR000137-2"/>
    </source>
</evidence>
<feature type="binding site" evidence="8">
    <location>
        <position position="123"/>
    </location>
    <ligand>
        <name>FAD</name>
        <dbReference type="ChEBI" id="CHEBI:57692"/>
    </ligand>
</feature>
<dbReference type="STRING" id="1077348.A0A2G8SKB9"/>
<dbReference type="EMBL" id="AYKW01000006">
    <property type="protein sequence ID" value="PIL34201.1"/>
    <property type="molecule type" value="Genomic_DNA"/>
</dbReference>
<dbReference type="SUPFAM" id="SSF54373">
    <property type="entry name" value="FAD-linked reductases, C-terminal domain"/>
    <property type="match status" value="1"/>
</dbReference>
<evidence type="ECO:0000256" key="4">
    <source>
        <dbReference type="ARBA" id="ARBA00022729"/>
    </source>
</evidence>
<evidence type="ECO:0000256" key="5">
    <source>
        <dbReference type="ARBA" id="ARBA00022827"/>
    </source>
</evidence>
<dbReference type="InterPro" id="IPR000172">
    <property type="entry name" value="GMC_OxRdtase_N"/>
</dbReference>
<keyword evidence="13" id="KW-1185">Reference proteome</keyword>
<feature type="binding site" evidence="8">
    <location>
        <position position="275"/>
    </location>
    <ligand>
        <name>FAD</name>
        <dbReference type="ChEBI" id="CHEBI:57692"/>
    </ligand>
</feature>
<dbReference type="PIRSF" id="PIRSF000137">
    <property type="entry name" value="Alcohol_oxidase"/>
    <property type="match status" value="1"/>
</dbReference>
<dbReference type="GO" id="GO:0050660">
    <property type="term" value="F:flavin adenine dinucleotide binding"/>
    <property type="evidence" value="ECO:0007669"/>
    <property type="project" value="InterPro"/>
</dbReference>
<reference evidence="12 13" key="1">
    <citation type="journal article" date="2015" name="Sci. Rep.">
        <title>Chromosome-level genome map provides insights into diverse defense mechanisms in the medicinal fungus Ganoderma sinense.</title>
        <authorList>
            <person name="Zhu Y."/>
            <person name="Xu J."/>
            <person name="Sun C."/>
            <person name="Zhou S."/>
            <person name="Xu H."/>
            <person name="Nelson D.R."/>
            <person name="Qian J."/>
            <person name="Song J."/>
            <person name="Luo H."/>
            <person name="Xiang L."/>
            <person name="Li Y."/>
            <person name="Xu Z."/>
            <person name="Ji A."/>
            <person name="Wang L."/>
            <person name="Lu S."/>
            <person name="Hayward A."/>
            <person name="Sun W."/>
            <person name="Li X."/>
            <person name="Schwartz D.C."/>
            <person name="Wang Y."/>
            <person name="Chen S."/>
        </authorList>
    </citation>
    <scope>NUCLEOTIDE SEQUENCE [LARGE SCALE GENOMIC DNA]</scope>
    <source>
        <strain evidence="12 13">ZZ0214-1</strain>
    </source>
</reference>
<feature type="domain" description="Glucose-methanol-choline oxidoreductase N-terminal" evidence="10">
    <location>
        <begin position="121"/>
        <end position="144"/>
    </location>
</feature>
<feature type="active site" description="Proton donor" evidence="7">
    <location>
        <position position="599"/>
    </location>
</feature>
<dbReference type="Proteomes" id="UP000230002">
    <property type="component" value="Unassembled WGS sequence"/>
</dbReference>
<comment type="caution">
    <text evidence="12">The sequence shown here is derived from an EMBL/GenBank/DDBJ whole genome shotgun (WGS) entry which is preliminary data.</text>
</comment>
<dbReference type="Pfam" id="PF00732">
    <property type="entry name" value="GMC_oxred_N"/>
    <property type="match status" value="1"/>
</dbReference>
<evidence type="ECO:0000259" key="10">
    <source>
        <dbReference type="PROSITE" id="PS00623"/>
    </source>
</evidence>
<dbReference type="InterPro" id="IPR012132">
    <property type="entry name" value="GMC_OxRdtase"/>
</dbReference>
<keyword evidence="3 9" id="KW-0285">Flavoprotein</keyword>
<evidence type="ECO:0000313" key="12">
    <source>
        <dbReference type="EMBL" id="PIL34201.1"/>
    </source>
</evidence>
<evidence type="ECO:0000256" key="6">
    <source>
        <dbReference type="ARBA" id="ARBA00023002"/>
    </source>
</evidence>
<dbReference type="PROSITE" id="PS00623">
    <property type="entry name" value="GMC_OXRED_1"/>
    <property type="match status" value="1"/>
</dbReference>
<dbReference type="AlphaFoldDB" id="A0A2G8SKB9"/>
<keyword evidence="4" id="KW-0732">Signal</keyword>
<gene>
    <name evidence="12" type="ORF">GSI_03912</name>
</gene>
<dbReference type="GO" id="GO:0016614">
    <property type="term" value="F:oxidoreductase activity, acting on CH-OH group of donors"/>
    <property type="evidence" value="ECO:0007669"/>
    <property type="project" value="InterPro"/>
</dbReference>
<evidence type="ECO:0000256" key="3">
    <source>
        <dbReference type="ARBA" id="ARBA00022630"/>
    </source>
</evidence>
<feature type="domain" description="Glucose-methanol-choline oxidoreductase N-terminal" evidence="11">
    <location>
        <begin position="314"/>
        <end position="328"/>
    </location>
</feature>
<feature type="active site" description="Proton acceptor" evidence="7">
    <location>
        <position position="642"/>
    </location>
</feature>
<proteinExistence type="inferred from homology"/>
<dbReference type="PANTHER" id="PTHR11552:SF201">
    <property type="entry name" value="GLUCOSE-METHANOL-CHOLINE OXIDOREDUCTASE N-TERMINAL DOMAIN-CONTAINING PROTEIN"/>
    <property type="match status" value="1"/>
</dbReference>
<protein>
    <recommendedName>
        <fullName evidence="10 11">Glucose-methanol-choline oxidoreductase N-terminal domain-containing protein</fullName>
    </recommendedName>
</protein>
<evidence type="ECO:0000256" key="1">
    <source>
        <dbReference type="ARBA" id="ARBA00001974"/>
    </source>
</evidence>
<dbReference type="InterPro" id="IPR007867">
    <property type="entry name" value="GMC_OxRtase_C"/>
</dbReference>
<keyword evidence="6" id="KW-0560">Oxidoreductase</keyword>
<accession>A0A2G8SKB9</accession>
<organism evidence="12 13">
    <name type="scientific">Ganoderma sinense ZZ0214-1</name>
    <dbReference type="NCBI Taxonomy" id="1077348"/>
    <lineage>
        <taxon>Eukaryota</taxon>
        <taxon>Fungi</taxon>
        <taxon>Dikarya</taxon>
        <taxon>Basidiomycota</taxon>
        <taxon>Agaricomycotina</taxon>
        <taxon>Agaricomycetes</taxon>
        <taxon>Polyporales</taxon>
        <taxon>Polyporaceae</taxon>
        <taxon>Ganoderma</taxon>
    </lineage>
</organism>
<dbReference type="OrthoDB" id="269227at2759"/>
<dbReference type="Gene3D" id="3.50.50.60">
    <property type="entry name" value="FAD/NAD(P)-binding domain"/>
    <property type="match status" value="1"/>
</dbReference>
<evidence type="ECO:0000256" key="2">
    <source>
        <dbReference type="ARBA" id="ARBA00010790"/>
    </source>
</evidence>